<accession>A0A8J2VSS1</accession>
<dbReference type="Pfam" id="PF00860">
    <property type="entry name" value="Xan_ur_permease"/>
    <property type="match status" value="1"/>
</dbReference>
<reference evidence="8" key="2">
    <citation type="submission" date="2020-09" db="EMBL/GenBank/DDBJ databases">
        <authorList>
            <person name="Sun Q."/>
            <person name="Zhou Y."/>
        </authorList>
    </citation>
    <scope>NUCLEOTIDE SEQUENCE</scope>
    <source>
        <strain evidence="8">CGMCC 1.15371</strain>
    </source>
</reference>
<feature type="transmembrane region" description="Helical" evidence="7">
    <location>
        <begin position="379"/>
        <end position="398"/>
    </location>
</feature>
<feature type="transmembrane region" description="Helical" evidence="7">
    <location>
        <begin position="174"/>
        <end position="192"/>
    </location>
</feature>
<gene>
    <name evidence="8" type="ORF">GCM10011391_18940</name>
</gene>
<feature type="transmembrane region" description="Helical" evidence="7">
    <location>
        <begin position="247"/>
        <end position="265"/>
    </location>
</feature>
<dbReference type="InterPro" id="IPR006043">
    <property type="entry name" value="NCS2"/>
</dbReference>
<comment type="caution">
    <text evidence="8">The sequence shown here is derived from an EMBL/GenBank/DDBJ whole genome shotgun (WGS) entry which is preliminary data.</text>
</comment>
<dbReference type="AlphaFoldDB" id="A0A8J2VSS1"/>
<evidence type="ECO:0000256" key="4">
    <source>
        <dbReference type="ARBA" id="ARBA00022692"/>
    </source>
</evidence>
<keyword evidence="3" id="KW-0813">Transport</keyword>
<dbReference type="PANTHER" id="PTHR42810:SF2">
    <property type="entry name" value="PURINE PERMEASE C1399.01C-RELATED"/>
    <property type="match status" value="1"/>
</dbReference>
<dbReference type="RefSeq" id="WP_188692689.1">
    <property type="nucleotide sequence ID" value="NZ_BMIR01000007.1"/>
</dbReference>
<feature type="transmembrane region" description="Helical" evidence="7">
    <location>
        <begin position="63"/>
        <end position="84"/>
    </location>
</feature>
<feature type="transmembrane region" description="Helical" evidence="7">
    <location>
        <begin position="322"/>
        <end position="345"/>
    </location>
</feature>
<evidence type="ECO:0000256" key="6">
    <source>
        <dbReference type="ARBA" id="ARBA00023136"/>
    </source>
</evidence>
<protein>
    <submittedName>
        <fullName evidence="8">Uracil permease</fullName>
    </submittedName>
</protein>
<keyword evidence="4 7" id="KW-0812">Transmembrane</keyword>
<dbReference type="PANTHER" id="PTHR42810">
    <property type="entry name" value="PURINE PERMEASE C1399.01C-RELATED"/>
    <property type="match status" value="1"/>
</dbReference>
<keyword evidence="9" id="KW-1185">Reference proteome</keyword>
<reference evidence="8" key="1">
    <citation type="journal article" date="2014" name="Int. J. Syst. Evol. Microbiol.">
        <title>Complete genome sequence of Corynebacterium casei LMG S-19264T (=DSM 44701T), isolated from a smear-ripened cheese.</title>
        <authorList>
            <consortium name="US DOE Joint Genome Institute (JGI-PGF)"/>
            <person name="Walter F."/>
            <person name="Albersmeier A."/>
            <person name="Kalinowski J."/>
            <person name="Ruckert C."/>
        </authorList>
    </citation>
    <scope>NUCLEOTIDE SEQUENCE</scope>
    <source>
        <strain evidence="8">CGMCC 1.15371</strain>
    </source>
</reference>
<sequence>MTSQRIDQHSDAIHKGIDEKLPPLSTFLYGLQHVFVSNVWLDPVFVGAMIGLPLSLSSNIVNAIFIAAGLVTLIQATQLVRLPILQGPSAAFDSLMISTGKANGLAAAGGGILLSAIIVFFLSITGIIGRLKALFTPVLSGTVIFVVGVALSGFTLSEFLGGEPGTSGFASGPTLLMAIPTTLIVMGLSLFGKGKWRSFAFLIALIVGDIIAMLLGKANFSELAGHSWFGLPHAFPYGHLTFKWDTFVMFFVAYVVALIEAMGVYEAGAEMTKTPLDSRRIRNGFAGESIGSMLSAVIGGFPTTAYGQNVGLLRLTGVTSRYPVIVAGILFLILGFIPKAGAMLALTPDPVVGGIFLPAAASLIFTGISILAKMEKTEVNFMIAGMAILLSIALPNYFTADAGVIGTFLSNSVLVGTVTAILLQFIFITLPRWLRKDEKYEG</sequence>
<feature type="transmembrane region" description="Helical" evidence="7">
    <location>
        <begin position="351"/>
        <end position="372"/>
    </location>
</feature>
<organism evidence="8 9">
    <name type="scientific">Pullulanibacillus camelliae</name>
    <dbReference type="NCBI Taxonomy" id="1707096"/>
    <lineage>
        <taxon>Bacteria</taxon>
        <taxon>Bacillati</taxon>
        <taxon>Bacillota</taxon>
        <taxon>Bacilli</taxon>
        <taxon>Bacillales</taxon>
        <taxon>Sporolactobacillaceae</taxon>
        <taxon>Pullulanibacillus</taxon>
    </lineage>
</organism>
<dbReference type="Proteomes" id="UP000628775">
    <property type="component" value="Unassembled WGS sequence"/>
</dbReference>
<dbReference type="GO" id="GO:0042907">
    <property type="term" value="F:xanthine transmembrane transporter activity"/>
    <property type="evidence" value="ECO:0007669"/>
    <property type="project" value="TreeGrafter"/>
</dbReference>
<comment type="subcellular location">
    <subcellularLocation>
        <location evidence="1">Membrane</location>
        <topology evidence="1">Multi-pass membrane protein</topology>
    </subcellularLocation>
</comment>
<comment type="similarity">
    <text evidence="2">Belongs to the nucleobase:cation symporter-2 (NCS2) (TC 2.A.40) family.</text>
</comment>
<keyword evidence="6 7" id="KW-0472">Membrane</keyword>
<evidence type="ECO:0000256" key="1">
    <source>
        <dbReference type="ARBA" id="ARBA00004141"/>
    </source>
</evidence>
<feature type="transmembrane region" description="Helical" evidence="7">
    <location>
        <begin position="134"/>
        <end position="154"/>
    </location>
</feature>
<evidence type="ECO:0000313" key="9">
    <source>
        <dbReference type="Proteomes" id="UP000628775"/>
    </source>
</evidence>
<feature type="transmembrane region" description="Helical" evidence="7">
    <location>
        <begin position="199"/>
        <end position="220"/>
    </location>
</feature>
<name>A0A8J2VSS1_9BACL</name>
<dbReference type="GO" id="GO:0005886">
    <property type="term" value="C:plasma membrane"/>
    <property type="evidence" value="ECO:0007669"/>
    <property type="project" value="TreeGrafter"/>
</dbReference>
<evidence type="ECO:0000256" key="3">
    <source>
        <dbReference type="ARBA" id="ARBA00022448"/>
    </source>
</evidence>
<proteinExistence type="inferred from homology"/>
<dbReference type="EMBL" id="BMIR01000007">
    <property type="protein sequence ID" value="GGE40382.1"/>
    <property type="molecule type" value="Genomic_DNA"/>
</dbReference>
<evidence type="ECO:0000256" key="2">
    <source>
        <dbReference type="ARBA" id="ARBA00008821"/>
    </source>
</evidence>
<dbReference type="NCBIfam" id="NF037981">
    <property type="entry name" value="NCS2_1"/>
    <property type="match status" value="1"/>
</dbReference>
<feature type="transmembrane region" description="Helical" evidence="7">
    <location>
        <begin position="404"/>
        <end position="430"/>
    </location>
</feature>
<keyword evidence="5 7" id="KW-1133">Transmembrane helix</keyword>
<evidence type="ECO:0000256" key="7">
    <source>
        <dbReference type="SAM" id="Phobius"/>
    </source>
</evidence>
<feature type="transmembrane region" description="Helical" evidence="7">
    <location>
        <begin position="104"/>
        <end position="122"/>
    </location>
</feature>
<feature type="transmembrane region" description="Helical" evidence="7">
    <location>
        <begin position="34"/>
        <end position="56"/>
    </location>
</feature>
<evidence type="ECO:0000313" key="8">
    <source>
        <dbReference type="EMBL" id="GGE40382.1"/>
    </source>
</evidence>
<evidence type="ECO:0000256" key="5">
    <source>
        <dbReference type="ARBA" id="ARBA00022989"/>
    </source>
</evidence>